<protein>
    <recommendedName>
        <fullName evidence="5">Fam-c protein</fullName>
    </recommendedName>
</protein>
<accession>A0A1D3JKP9</accession>
<name>A0A1D3JKP9_PLAMA</name>
<evidence type="ECO:0000313" key="3">
    <source>
        <dbReference type="EMBL" id="SBT87126.1"/>
    </source>
</evidence>
<feature type="compositionally biased region" description="Basic and acidic residues" evidence="1">
    <location>
        <begin position="142"/>
        <end position="174"/>
    </location>
</feature>
<evidence type="ECO:0000313" key="4">
    <source>
        <dbReference type="Proteomes" id="UP000219813"/>
    </source>
</evidence>
<feature type="compositionally biased region" description="Basic residues" evidence="1">
    <location>
        <begin position="63"/>
        <end position="141"/>
    </location>
</feature>
<organism evidence="3 4">
    <name type="scientific">Plasmodium malariae</name>
    <dbReference type="NCBI Taxonomy" id="5858"/>
    <lineage>
        <taxon>Eukaryota</taxon>
        <taxon>Sar</taxon>
        <taxon>Alveolata</taxon>
        <taxon>Apicomplexa</taxon>
        <taxon>Aconoidasida</taxon>
        <taxon>Haemosporida</taxon>
        <taxon>Plasmodiidae</taxon>
        <taxon>Plasmodium</taxon>
        <taxon>Plasmodium (Plasmodium)</taxon>
    </lineage>
</organism>
<dbReference type="VEuPathDB" id="PlasmoDB:PmUG01_02017100"/>
<keyword evidence="4" id="KW-1185">Reference proteome</keyword>
<evidence type="ECO:0000256" key="2">
    <source>
        <dbReference type="SAM" id="SignalP"/>
    </source>
</evidence>
<keyword evidence="2" id="KW-0732">Signal</keyword>
<dbReference type="OMA" id="NSFHTNN"/>
<evidence type="ECO:0000256" key="1">
    <source>
        <dbReference type="SAM" id="MobiDB-lite"/>
    </source>
</evidence>
<dbReference type="GeneID" id="39866575"/>
<gene>
    <name evidence="3" type="primary">PmUG01_02017100</name>
    <name evidence="3" type="ORF">PMUG01_02017100</name>
</gene>
<feature type="chain" id="PRO_5008915817" description="Fam-c protein" evidence="2">
    <location>
        <begin position="20"/>
        <end position="290"/>
    </location>
</feature>
<proteinExistence type="predicted"/>
<dbReference type="EMBL" id="LT594623">
    <property type="protein sequence ID" value="SBT87126.1"/>
    <property type="molecule type" value="Genomic_DNA"/>
</dbReference>
<feature type="region of interest" description="Disordered" evidence="1">
    <location>
        <begin position="63"/>
        <end position="197"/>
    </location>
</feature>
<dbReference type="OrthoDB" id="373019at2759"/>
<dbReference type="AlphaFoldDB" id="A0A1D3JKP9"/>
<feature type="region of interest" description="Disordered" evidence="1">
    <location>
        <begin position="231"/>
        <end position="257"/>
    </location>
</feature>
<dbReference type="Proteomes" id="UP000219813">
    <property type="component" value="Chromosome 2"/>
</dbReference>
<dbReference type="RefSeq" id="XP_028860184.1">
    <property type="nucleotide sequence ID" value="XM_029008645.1"/>
</dbReference>
<reference evidence="3 4" key="1">
    <citation type="submission" date="2016-06" db="EMBL/GenBank/DDBJ databases">
        <authorList>
            <consortium name="Pathogen Informatics"/>
        </authorList>
    </citation>
    <scope>NUCLEOTIDE SEQUENCE [LARGE SCALE GENOMIC DNA]</scope>
</reference>
<dbReference type="KEGG" id="pmal:PMUG01_02017100"/>
<evidence type="ECO:0008006" key="5">
    <source>
        <dbReference type="Google" id="ProtNLM"/>
    </source>
</evidence>
<sequence>MKYIAFFTVLLFYFYNEQGDPPETICPHSVLSKNEDIKNIMYNFSLSKKKQANSRILYDLLRKRRKGRRRRVQNRKGRRRQNNRRARKLKKKEQRRKRKEERKRKRERRRQERKRKRKERKRKKKEKRERKKERKREKKERKREEKERRREEKERQQQTSEHVDLQEHMNKNNDEIAQETGNEEQKYTTRKNNYEQDDDMAFPNRYITEKPDHDDTTNNDKSSLQSINRTANEPYYNNIENNAGKSISSSLSSSYNDTEDNEKVINIDKLKHEPKNVIVQKIKRALQMLQ</sequence>
<feature type="signal peptide" evidence="2">
    <location>
        <begin position="1"/>
        <end position="19"/>
    </location>
</feature>